<gene>
    <name evidence="1" type="ORF">CH365_19730</name>
</gene>
<evidence type="ECO:0000313" key="1">
    <source>
        <dbReference type="EMBL" id="PJZ75285.1"/>
    </source>
</evidence>
<sequence>MKLEFDNNKVVISFYQIAQRNTCYENVDRKSNSLIFSVDKDLKKLNSPECPNGSFFDICEVGGSDAKFLGEKRLICSNKNNQKQTVLYSLDHRDRIGKRVVIEHVDGIMMGGRKAVTTDAVRFRDEPSINSKIINVNLTTESCCSDSVEKKYTSLQKDWNVVVIARTKEKEKIEKWENYWYYIAVYQSEFSQVYGWVFGQFIKIE</sequence>
<reference evidence="1 2" key="1">
    <citation type="submission" date="2017-07" db="EMBL/GenBank/DDBJ databases">
        <title>Leptospira spp. isolated from tropical soils.</title>
        <authorList>
            <person name="Thibeaux R."/>
            <person name="Iraola G."/>
            <person name="Ferres I."/>
            <person name="Bierque E."/>
            <person name="Girault D."/>
            <person name="Soupe-Gilbert M.-E."/>
            <person name="Picardeau M."/>
            <person name="Goarant C."/>
        </authorList>
    </citation>
    <scope>NUCLEOTIDE SEQUENCE [LARGE SCALE GENOMIC DNA]</scope>
    <source>
        <strain evidence="1 2">ES4-C-A1</strain>
    </source>
</reference>
<keyword evidence="2" id="KW-1185">Reference proteome</keyword>
<dbReference type="EMBL" id="NPEA01000018">
    <property type="protein sequence ID" value="PJZ75285.1"/>
    <property type="molecule type" value="Genomic_DNA"/>
</dbReference>
<dbReference type="OrthoDB" id="343589at2"/>
<evidence type="ECO:0000313" key="2">
    <source>
        <dbReference type="Proteomes" id="UP000231843"/>
    </source>
</evidence>
<name>A0A2M9ZTD8_9LEPT</name>
<organism evidence="1 2">
    <name type="scientific">Leptospira neocaledonica</name>
    <dbReference type="NCBI Taxonomy" id="2023192"/>
    <lineage>
        <taxon>Bacteria</taxon>
        <taxon>Pseudomonadati</taxon>
        <taxon>Spirochaetota</taxon>
        <taxon>Spirochaetia</taxon>
        <taxon>Leptospirales</taxon>
        <taxon>Leptospiraceae</taxon>
        <taxon>Leptospira</taxon>
    </lineage>
</organism>
<accession>A0A2M9ZTD8</accession>
<dbReference type="AlphaFoldDB" id="A0A2M9ZTD8"/>
<proteinExistence type="predicted"/>
<dbReference type="Proteomes" id="UP000231843">
    <property type="component" value="Unassembled WGS sequence"/>
</dbReference>
<dbReference type="RefSeq" id="WP_100770259.1">
    <property type="nucleotide sequence ID" value="NZ_NPEA01000018.1"/>
</dbReference>
<protein>
    <submittedName>
        <fullName evidence="1">Uncharacterized protein</fullName>
    </submittedName>
</protein>
<comment type="caution">
    <text evidence="1">The sequence shown here is derived from an EMBL/GenBank/DDBJ whole genome shotgun (WGS) entry which is preliminary data.</text>
</comment>